<dbReference type="CDD" id="cd00770">
    <property type="entry name" value="SerRS_core"/>
    <property type="match status" value="1"/>
</dbReference>
<dbReference type="NCBIfam" id="TIGR00414">
    <property type="entry name" value="serS"/>
    <property type="match status" value="1"/>
</dbReference>
<dbReference type="PRINTS" id="PR00981">
    <property type="entry name" value="TRNASYNTHSER"/>
</dbReference>
<evidence type="ECO:0000256" key="1">
    <source>
        <dbReference type="ARBA" id="ARBA00004496"/>
    </source>
</evidence>
<evidence type="ECO:0000259" key="14">
    <source>
        <dbReference type="PROSITE" id="PS50862"/>
    </source>
</evidence>
<dbReference type="InterPro" id="IPR002317">
    <property type="entry name" value="Ser-tRNA-ligase_type_1"/>
</dbReference>
<dbReference type="InterPro" id="IPR006195">
    <property type="entry name" value="aa-tRNA-synth_II"/>
</dbReference>
<comment type="catalytic activity">
    <reaction evidence="10 12">
        <text>tRNA(Sec) + L-serine + ATP = L-seryl-tRNA(Sec) + AMP + diphosphate + H(+)</text>
        <dbReference type="Rhea" id="RHEA:42580"/>
        <dbReference type="Rhea" id="RHEA-COMP:9742"/>
        <dbReference type="Rhea" id="RHEA-COMP:10128"/>
        <dbReference type="ChEBI" id="CHEBI:15378"/>
        <dbReference type="ChEBI" id="CHEBI:30616"/>
        <dbReference type="ChEBI" id="CHEBI:33019"/>
        <dbReference type="ChEBI" id="CHEBI:33384"/>
        <dbReference type="ChEBI" id="CHEBI:78442"/>
        <dbReference type="ChEBI" id="CHEBI:78533"/>
        <dbReference type="ChEBI" id="CHEBI:456215"/>
        <dbReference type="EC" id="6.1.1.11"/>
    </reaction>
</comment>
<dbReference type="PROSITE" id="PS50862">
    <property type="entry name" value="AA_TRNA_LIGASE_II"/>
    <property type="match status" value="1"/>
</dbReference>
<keyword evidence="16" id="KW-1185">Reference proteome</keyword>
<keyword evidence="6 12" id="KW-0547">Nucleotide-binding</keyword>
<dbReference type="InterPro" id="IPR033729">
    <property type="entry name" value="SerRS_core"/>
</dbReference>
<evidence type="ECO:0000256" key="7">
    <source>
        <dbReference type="ARBA" id="ARBA00022840"/>
    </source>
</evidence>
<dbReference type="Proteomes" id="UP001375743">
    <property type="component" value="Unassembled WGS sequence"/>
</dbReference>
<dbReference type="InterPro" id="IPR045864">
    <property type="entry name" value="aa-tRNA-synth_II/BPL/LPL"/>
</dbReference>
<comment type="caution">
    <text evidence="12">Lacks conserved residue(s) required for the propagation of feature annotation.</text>
</comment>
<keyword evidence="8 12" id="KW-0648">Protein biosynthesis</keyword>
<dbReference type="SUPFAM" id="SSF46589">
    <property type="entry name" value="tRNA-binding arm"/>
    <property type="match status" value="1"/>
</dbReference>
<evidence type="ECO:0000256" key="11">
    <source>
        <dbReference type="ARBA" id="ARBA00048823"/>
    </source>
</evidence>
<evidence type="ECO:0000256" key="4">
    <source>
        <dbReference type="ARBA" id="ARBA00022490"/>
    </source>
</evidence>
<feature type="binding site" evidence="12">
    <location>
        <begin position="257"/>
        <end position="259"/>
    </location>
    <ligand>
        <name>ATP</name>
        <dbReference type="ChEBI" id="CHEBI:30616"/>
    </ligand>
</feature>
<evidence type="ECO:0000256" key="6">
    <source>
        <dbReference type="ARBA" id="ARBA00022741"/>
    </source>
</evidence>
<keyword evidence="9 12" id="KW-0030">Aminoacyl-tRNA synthetase</keyword>
<feature type="binding site" evidence="12">
    <location>
        <begin position="226"/>
        <end position="228"/>
    </location>
    <ligand>
        <name>L-serine</name>
        <dbReference type="ChEBI" id="CHEBI:33384"/>
    </ligand>
</feature>
<evidence type="ECO:0000256" key="9">
    <source>
        <dbReference type="ARBA" id="ARBA00023146"/>
    </source>
</evidence>
<feature type="binding site" evidence="12">
    <location>
        <position position="280"/>
    </location>
    <ligand>
        <name>L-serine</name>
        <dbReference type="ChEBI" id="CHEBI:33384"/>
    </ligand>
</feature>
<keyword evidence="13" id="KW-0175">Coiled coil</keyword>
<dbReference type="InterPro" id="IPR042103">
    <property type="entry name" value="SerRS_1_N_sf"/>
</dbReference>
<dbReference type="GO" id="GO:0004828">
    <property type="term" value="F:serine-tRNA ligase activity"/>
    <property type="evidence" value="ECO:0007669"/>
    <property type="project" value="UniProtKB-EC"/>
</dbReference>
<evidence type="ECO:0000256" key="13">
    <source>
        <dbReference type="SAM" id="Coils"/>
    </source>
</evidence>
<evidence type="ECO:0000313" key="16">
    <source>
        <dbReference type="Proteomes" id="UP001375743"/>
    </source>
</evidence>
<comment type="caution">
    <text evidence="15">The sequence shown here is derived from an EMBL/GenBank/DDBJ whole genome shotgun (WGS) entry which is preliminary data.</text>
</comment>
<feature type="coiled-coil region" evidence="13">
    <location>
        <begin position="30"/>
        <end position="100"/>
    </location>
</feature>
<dbReference type="HAMAP" id="MF_00176">
    <property type="entry name" value="Ser_tRNA_synth_type1"/>
    <property type="match status" value="1"/>
</dbReference>
<evidence type="ECO:0000256" key="2">
    <source>
        <dbReference type="ARBA" id="ARBA00005045"/>
    </source>
</evidence>
<gene>
    <name evidence="12 15" type="primary">serS</name>
    <name evidence="15" type="ORF">U1T56_18940</name>
</gene>
<evidence type="ECO:0000256" key="3">
    <source>
        <dbReference type="ARBA" id="ARBA00010728"/>
    </source>
</evidence>
<comment type="similarity">
    <text evidence="3 12">Belongs to the class-II aminoacyl-tRNA synthetase family. Type-1 seryl-tRNA synthetase subfamily.</text>
</comment>
<dbReference type="Gene3D" id="3.30.930.10">
    <property type="entry name" value="Bira Bifunctional Protein, Domain 2"/>
    <property type="match status" value="1"/>
</dbReference>
<dbReference type="EC" id="6.1.1.11" evidence="12"/>
<comment type="catalytic activity">
    <reaction evidence="11 12">
        <text>tRNA(Ser) + L-serine + ATP = L-seryl-tRNA(Ser) + AMP + diphosphate + H(+)</text>
        <dbReference type="Rhea" id="RHEA:12292"/>
        <dbReference type="Rhea" id="RHEA-COMP:9669"/>
        <dbReference type="Rhea" id="RHEA-COMP:9703"/>
        <dbReference type="ChEBI" id="CHEBI:15378"/>
        <dbReference type="ChEBI" id="CHEBI:30616"/>
        <dbReference type="ChEBI" id="CHEBI:33019"/>
        <dbReference type="ChEBI" id="CHEBI:33384"/>
        <dbReference type="ChEBI" id="CHEBI:78442"/>
        <dbReference type="ChEBI" id="CHEBI:78533"/>
        <dbReference type="ChEBI" id="CHEBI:456215"/>
        <dbReference type="EC" id="6.1.1.11"/>
    </reaction>
</comment>
<evidence type="ECO:0000256" key="10">
    <source>
        <dbReference type="ARBA" id="ARBA00047929"/>
    </source>
</evidence>
<evidence type="ECO:0000313" key="15">
    <source>
        <dbReference type="EMBL" id="MEK0085233.1"/>
    </source>
</evidence>
<dbReference type="InterPro" id="IPR002314">
    <property type="entry name" value="aa-tRNA-synt_IIb"/>
</dbReference>
<dbReference type="InterPro" id="IPR010978">
    <property type="entry name" value="tRNA-bd_arm"/>
</dbReference>
<dbReference type="Pfam" id="PF00587">
    <property type="entry name" value="tRNA-synt_2b"/>
    <property type="match status" value="1"/>
</dbReference>
<keyword evidence="4 12" id="KW-0963">Cytoplasm</keyword>
<name>A0ABU8XXU8_9PROT</name>
<evidence type="ECO:0000256" key="12">
    <source>
        <dbReference type="HAMAP-Rule" id="MF_00176"/>
    </source>
</evidence>
<dbReference type="EMBL" id="JBBLZC010000023">
    <property type="protein sequence ID" value="MEK0085233.1"/>
    <property type="molecule type" value="Genomic_DNA"/>
</dbReference>
<dbReference type="InterPro" id="IPR015866">
    <property type="entry name" value="Ser-tRNA-synth_1_N"/>
</dbReference>
<comment type="subcellular location">
    <subcellularLocation>
        <location evidence="1 12">Cytoplasm</location>
    </subcellularLocation>
</comment>
<reference evidence="15 16" key="1">
    <citation type="submission" date="2024-01" db="EMBL/GenBank/DDBJ databases">
        <title>Multi-omics insights into the function and evolution of sodium benzoate biodegradation pathways in Benzoatithermus flavus gen. nov., sp. nov. from hot spring.</title>
        <authorList>
            <person name="Hu C.-J."/>
            <person name="Li W.-J."/>
        </authorList>
    </citation>
    <scope>NUCLEOTIDE SEQUENCE [LARGE SCALE GENOMIC DNA]</scope>
    <source>
        <strain evidence="15 16">SYSU G07066</strain>
    </source>
</reference>
<protein>
    <recommendedName>
        <fullName evidence="12">Serine--tRNA ligase</fullName>
        <ecNumber evidence="12">6.1.1.11</ecNumber>
    </recommendedName>
    <alternativeName>
        <fullName evidence="12">Seryl-tRNA synthetase</fullName>
        <shortName evidence="12">SerRS</shortName>
    </alternativeName>
    <alternativeName>
        <fullName evidence="12">Seryl-tRNA(Ser/Sec) synthetase</fullName>
    </alternativeName>
</protein>
<keyword evidence="5 12" id="KW-0436">Ligase</keyword>
<comment type="subunit">
    <text evidence="12">Homodimer. The tRNA molecule binds across the dimer.</text>
</comment>
<dbReference type="Pfam" id="PF02403">
    <property type="entry name" value="Seryl_tRNA_N"/>
    <property type="match status" value="1"/>
</dbReference>
<evidence type="ECO:0000256" key="8">
    <source>
        <dbReference type="ARBA" id="ARBA00022917"/>
    </source>
</evidence>
<sequence length="425" mass="47569">MIDLKWLRDNPDAFDRALARRGQPPAAAELLALDAERRALETRLQEDQATRNRLSREIGLQKGKPSPETLAEMAALKERVKQGEETLRELQARLDALLSTFPNILADDVPDGRDERDNVEVRRWGEPRSFAFTPLPHDELGGRLGMDFPRAARLSGARFVALWGQLAALERAIAQFMLDLQTREHGYTEVAVPFLVRDEALFGTGQLPKFGEDLFRTTTGHWLIPTAEVPLTNLVAGEILDEARLPLRLTACTPCFRSEAGAAGKDTKGMIRQHQFTKVELVSITTPEESEAEHERMVECAEEVLKRLGLPYRIVLLCAGDTGFGSRKTYDLEVWLPGQGVYREISSCSNCGEFQARRMNARCRAKDEKRTRFVHTLNGSGLAVGRTLIAILENYQEEDGSVTVPEALRPYLHGRERLTPGERGA</sequence>
<dbReference type="Gene3D" id="1.10.287.40">
    <property type="entry name" value="Serine-tRNA synthetase, tRNA binding domain"/>
    <property type="match status" value="1"/>
</dbReference>
<evidence type="ECO:0000256" key="5">
    <source>
        <dbReference type="ARBA" id="ARBA00022598"/>
    </source>
</evidence>
<dbReference type="PIRSF" id="PIRSF001529">
    <property type="entry name" value="Ser-tRNA-synth_IIa"/>
    <property type="match status" value="1"/>
</dbReference>
<comment type="domain">
    <text evidence="12">Consists of two distinct domains, a catalytic core and a N-terminal extension that is involved in tRNA binding.</text>
</comment>
<feature type="domain" description="Aminoacyl-transfer RNA synthetases class-II family profile" evidence="14">
    <location>
        <begin position="169"/>
        <end position="405"/>
    </location>
</feature>
<keyword evidence="7 12" id="KW-0067">ATP-binding</keyword>
<organism evidence="15 16">
    <name type="scientific">Benzoatithermus flavus</name>
    <dbReference type="NCBI Taxonomy" id="3108223"/>
    <lineage>
        <taxon>Bacteria</taxon>
        <taxon>Pseudomonadati</taxon>
        <taxon>Pseudomonadota</taxon>
        <taxon>Alphaproteobacteria</taxon>
        <taxon>Geminicoccales</taxon>
        <taxon>Geminicoccaceae</taxon>
        <taxon>Benzoatithermus</taxon>
    </lineage>
</organism>
<dbReference type="PANTHER" id="PTHR43697">
    <property type="entry name" value="SERYL-TRNA SYNTHETASE"/>
    <property type="match status" value="1"/>
</dbReference>
<feature type="binding site" evidence="12">
    <location>
        <position position="380"/>
    </location>
    <ligand>
        <name>L-serine</name>
        <dbReference type="ChEBI" id="CHEBI:33384"/>
    </ligand>
</feature>
<comment type="pathway">
    <text evidence="2 12">Aminoacyl-tRNA biosynthesis; selenocysteinyl-tRNA(Sec) biosynthesis; L-seryl-tRNA(Sec) from L-serine and tRNA(Sec): step 1/1.</text>
</comment>
<dbReference type="RefSeq" id="WP_418161082.1">
    <property type="nucleotide sequence ID" value="NZ_JBBLZC010000023.1"/>
</dbReference>
<dbReference type="PANTHER" id="PTHR43697:SF1">
    <property type="entry name" value="SERINE--TRNA LIGASE"/>
    <property type="match status" value="1"/>
</dbReference>
<accession>A0ABU8XXU8</accession>
<comment type="function">
    <text evidence="12">Catalyzes the attachment of serine to tRNA(Ser). Is also able to aminoacylate tRNA(Sec) with serine, to form the misacylated tRNA L-seryl-tRNA(Sec), which will be further converted into selenocysteinyl-tRNA(Sec).</text>
</comment>
<dbReference type="SUPFAM" id="SSF55681">
    <property type="entry name" value="Class II aaRS and biotin synthetases"/>
    <property type="match status" value="1"/>
</dbReference>
<proteinExistence type="inferred from homology"/>
<feature type="binding site" evidence="12">
    <location>
        <begin position="344"/>
        <end position="347"/>
    </location>
    <ligand>
        <name>ATP</name>
        <dbReference type="ChEBI" id="CHEBI:30616"/>
    </ligand>
</feature>